<dbReference type="EMBL" id="JGCY01000065">
    <property type="protein sequence ID" value="EXY76903.1"/>
    <property type="molecule type" value="Genomic_DNA"/>
</dbReference>
<name>A0A015USW0_BACFG</name>
<reference evidence="1 2" key="1">
    <citation type="submission" date="2014-02" db="EMBL/GenBank/DDBJ databases">
        <authorList>
            <person name="Sears C."/>
            <person name="Carroll K."/>
            <person name="Sack B.R."/>
            <person name="Qadri F."/>
            <person name="Myers L.L."/>
            <person name="Chung G.-T."/>
            <person name="Escheverria P."/>
            <person name="Fraser C.M."/>
            <person name="Sadzewicz L."/>
            <person name="Shefchek K.A."/>
            <person name="Tallon L."/>
            <person name="Das S.P."/>
            <person name="Daugherty S."/>
            <person name="Mongodin E.F."/>
        </authorList>
    </citation>
    <scope>NUCLEOTIDE SEQUENCE [LARGE SCALE GENOMIC DNA]</scope>
    <source>
        <strain evidence="2">3988T(B)14</strain>
    </source>
</reference>
<sequence>MKLLFTGASGFLGNNIYSLLEEKYVIETVGIT</sequence>
<accession>A0A015USW0</accession>
<comment type="caution">
    <text evidence="1">The sequence shown here is derived from an EMBL/GenBank/DDBJ whole genome shotgun (WGS) entry which is preliminary data.</text>
</comment>
<protein>
    <submittedName>
        <fullName evidence="1">NAD dependent epimerase/dehydratase domain protein</fullName>
    </submittedName>
</protein>
<feature type="non-terminal residue" evidence="1">
    <location>
        <position position="32"/>
    </location>
</feature>
<gene>
    <name evidence="1" type="ORF">M124_4201</name>
</gene>
<evidence type="ECO:0000313" key="1">
    <source>
        <dbReference type="EMBL" id="EXY76903.1"/>
    </source>
</evidence>
<proteinExistence type="predicted"/>
<organism evidence="1 2">
    <name type="scientific">Bacteroides fragilis str. 3988T(B)14</name>
    <dbReference type="NCBI Taxonomy" id="1339315"/>
    <lineage>
        <taxon>Bacteria</taxon>
        <taxon>Pseudomonadati</taxon>
        <taxon>Bacteroidota</taxon>
        <taxon>Bacteroidia</taxon>
        <taxon>Bacteroidales</taxon>
        <taxon>Bacteroidaceae</taxon>
        <taxon>Bacteroides</taxon>
    </lineage>
</organism>
<dbReference type="Proteomes" id="UP000020529">
    <property type="component" value="Unassembled WGS sequence"/>
</dbReference>
<dbReference type="AlphaFoldDB" id="A0A015USW0"/>
<evidence type="ECO:0000313" key="2">
    <source>
        <dbReference type="Proteomes" id="UP000020529"/>
    </source>
</evidence>